<feature type="region of interest" description="Disordered" evidence="1">
    <location>
        <begin position="80"/>
        <end position="106"/>
    </location>
</feature>
<evidence type="ECO:0000313" key="4">
    <source>
        <dbReference type="Proteomes" id="UP000664132"/>
    </source>
</evidence>
<proteinExistence type="predicted"/>
<keyword evidence="2" id="KW-1133">Transmembrane helix</keyword>
<feature type="compositionally biased region" description="Pro residues" evidence="1">
    <location>
        <begin position="96"/>
        <end position="106"/>
    </location>
</feature>
<sequence>MVSKQIDKGGPHRPRSYTYVTKPSNDETTARGVLELSERSAMTSLRRKISMLQLPADVAFAAAISLVLLVLIHLLQQPAHEPPPEPPLAPSSSSPPSSPSPLLPPTGMPYNEETIVNLITEWYSLLISLAYLHPTQVIYPPHDINERLCKSLGIDDMVISLMRKIPYVDGPFADIQKREGLDEGETVYGCHAFPGSMAYSFLRDDDIVESRDPENGGVGGVRLNYLRSHDVALSHCLRDGMILILDTKANTVRVMDNNDGFDNPDDFVVEIPSEPDHYRNCYPRDGPSYFRQLIEKVRSLQLIPNGPSRIDKEFYGFNAGFENRDAAKKILTEEYGWPDNFRQENWARDAERIWDQIQRDV</sequence>
<reference evidence="3" key="1">
    <citation type="submission" date="2021-02" db="EMBL/GenBank/DDBJ databases">
        <title>Genome sequence Cadophora malorum strain M34.</title>
        <authorList>
            <person name="Stefanovic E."/>
            <person name="Vu D."/>
            <person name="Scully C."/>
            <person name="Dijksterhuis J."/>
            <person name="Roader J."/>
            <person name="Houbraken J."/>
        </authorList>
    </citation>
    <scope>NUCLEOTIDE SEQUENCE</scope>
    <source>
        <strain evidence="3">M34</strain>
    </source>
</reference>
<dbReference type="OrthoDB" id="5343383at2759"/>
<gene>
    <name evidence="3" type="ORF">IFR04_010950</name>
</gene>
<evidence type="ECO:0000313" key="3">
    <source>
        <dbReference type="EMBL" id="KAG4415932.1"/>
    </source>
</evidence>
<comment type="caution">
    <text evidence="3">The sequence shown here is derived from an EMBL/GenBank/DDBJ whole genome shotgun (WGS) entry which is preliminary data.</text>
</comment>
<accession>A0A8H7W5D2</accession>
<keyword evidence="4" id="KW-1185">Reference proteome</keyword>
<feature type="compositionally biased region" description="Basic and acidic residues" evidence="1">
    <location>
        <begin position="1"/>
        <end position="10"/>
    </location>
</feature>
<feature type="compositionally biased region" description="Pro residues" evidence="1">
    <location>
        <begin position="80"/>
        <end position="89"/>
    </location>
</feature>
<dbReference type="AlphaFoldDB" id="A0A8H7W5D2"/>
<keyword evidence="2" id="KW-0472">Membrane</keyword>
<keyword evidence="2" id="KW-0812">Transmembrane</keyword>
<evidence type="ECO:0000256" key="1">
    <source>
        <dbReference type="SAM" id="MobiDB-lite"/>
    </source>
</evidence>
<dbReference type="Proteomes" id="UP000664132">
    <property type="component" value="Unassembled WGS sequence"/>
</dbReference>
<feature type="transmembrane region" description="Helical" evidence="2">
    <location>
        <begin position="54"/>
        <end position="75"/>
    </location>
</feature>
<protein>
    <submittedName>
        <fullName evidence="3">Uncharacterized protein</fullName>
    </submittedName>
</protein>
<organism evidence="3 4">
    <name type="scientific">Cadophora malorum</name>
    <dbReference type="NCBI Taxonomy" id="108018"/>
    <lineage>
        <taxon>Eukaryota</taxon>
        <taxon>Fungi</taxon>
        <taxon>Dikarya</taxon>
        <taxon>Ascomycota</taxon>
        <taxon>Pezizomycotina</taxon>
        <taxon>Leotiomycetes</taxon>
        <taxon>Helotiales</taxon>
        <taxon>Ploettnerulaceae</taxon>
        <taxon>Cadophora</taxon>
    </lineage>
</organism>
<feature type="region of interest" description="Disordered" evidence="1">
    <location>
        <begin position="1"/>
        <end position="24"/>
    </location>
</feature>
<dbReference type="EMBL" id="JAFJYH010000203">
    <property type="protein sequence ID" value="KAG4415932.1"/>
    <property type="molecule type" value="Genomic_DNA"/>
</dbReference>
<name>A0A8H7W5D2_9HELO</name>
<evidence type="ECO:0000256" key="2">
    <source>
        <dbReference type="SAM" id="Phobius"/>
    </source>
</evidence>